<keyword evidence="1" id="KW-0812">Transmembrane</keyword>
<feature type="transmembrane region" description="Helical" evidence="1">
    <location>
        <begin position="70"/>
        <end position="94"/>
    </location>
</feature>
<feature type="transmembrane region" description="Helical" evidence="1">
    <location>
        <begin position="46"/>
        <end position="64"/>
    </location>
</feature>
<evidence type="ECO:0000313" key="2">
    <source>
        <dbReference type="EMBL" id="KAH7287115.1"/>
    </source>
</evidence>
<accession>A0A8T2QUJ0</accession>
<comment type="caution">
    <text evidence="2">The sequence shown here is derived from an EMBL/GenBank/DDBJ whole genome shotgun (WGS) entry which is preliminary data.</text>
</comment>
<keyword evidence="1" id="KW-0472">Membrane</keyword>
<keyword evidence="1" id="KW-1133">Transmembrane helix</keyword>
<gene>
    <name evidence="2" type="ORF">KP509_32G038800</name>
</gene>
<dbReference type="AlphaFoldDB" id="A0A8T2QUJ0"/>
<dbReference type="Proteomes" id="UP000825935">
    <property type="component" value="Chromosome 32"/>
</dbReference>
<reference evidence="2" key="1">
    <citation type="submission" date="2021-08" db="EMBL/GenBank/DDBJ databases">
        <title>WGS assembly of Ceratopteris richardii.</title>
        <authorList>
            <person name="Marchant D.B."/>
            <person name="Chen G."/>
            <person name="Jenkins J."/>
            <person name="Shu S."/>
            <person name="Leebens-Mack J."/>
            <person name="Grimwood J."/>
            <person name="Schmutz J."/>
            <person name="Soltis P."/>
            <person name="Soltis D."/>
            <person name="Chen Z.-H."/>
        </authorList>
    </citation>
    <scope>NUCLEOTIDE SEQUENCE</scope>
    <source>
        <strain evidence="2">Whitten #5841</strain>
        <tissue evidence="2">Leaf</tissue>
    </source>
</reference>
<protein>
    <submittedName>
        <fullName evidence="2">Uncharacterized protein</fullName>
    </submittedName>
</protein>
<sequence>MRERKSLWGRLMGRREYEKSDNVALESSRKMDINWGDILNPTPENLLALLLTGLLGLAIVQIFWQLLLVAVTITLAALKYSVIAAILLALLIVFL</sequence>
<evidence type="ECO:0000256" key="1">
    <source>
        <dbReference type="SAM" id="Phobius"/>
    </source>
</evidence>
<proteinExistence type="predicted"/>
<dbReference type="PANTHER" id="PTHR36789">
    <property type="entry name" value="TRANSMEMBRANE PROTEIN"/>
    <property type="match status" value="1"/>
</dbReference>
<keyword evidence="3" id="KW-1185">Reference proteome</keyword>
<organism evidence="2 3">
    <name type="scientific">Ceratopteris richardii</name>
    <name type="common">Triangle waterfern</name>
    <dbReference type="NCBI Taxonomy" id="49495"/>
    <lineage>
        <taxon>Eukaryota</taxon>
        <taxon>Viridiplantae</taxon>
        <taxon>Streptophyta</taxon>
        <taxon>Embryophyta</taxon>
        <taxon>Tracheophyta</taxon>
        <taxon>Polypodiopsida</taxon>
        <taxon>Polypodiidae</taxon>
        <taxon>Polypodiales</taxon>
        <taxon>Pteridineae</taxon>
        <taxon>Pteridaceae</taxon>
        <taxon>Parkerioideae</taxon>
        <taxon>Ceratopteris</taxon>
    </lineage>
</organism>
<dbReference type="PANTHER" id="PTHR36789:SF1">
    <property type="entry name" value="TRANSMEMBRANE PROTEIN"/>
    <property type="match status" value="1"/>
</dbReference>
<name>A0A8T2QUJ0_CERRI</name>
<dbReference type="EMBL" id="CM035437">
    <property type="protein sequence ID" value="KAH7287115.1"/>
    <property type="molecule type" value="Genomic_DNA"/>
</dbReference>
<evidence type="ECO:0000313" key="3">
    <source>
        <dbReference type="Proteomes" id="UP000825935"/>
    </source>
</evidence>